<feature type="transmembrane region" description="Helical" evidence="1">
    <location>
        <begin position="112"/>
        <end position="132"/>
    </location>
</feature>
<dbReference type="EMBL" id="KV878348">
    <property type="protein sequence ID" value="OJJ44420.1"/>
    <property type="molecule type" value="Genomic_DNA"/>
</dbReference>
<evidence type="ECO:0000313" key="3">
    <source>
        <dbReference type="Proteomes" id="UP000184188"/>
    </source>
</evidence>
<dbReference type="GeneID" id="34612490"/>
<gene>
    <name evidence="2" type="ORF">ASPZODRAFT_153857</name>
</gene>
<dbReference type="InterPro" id="IPR000366">
    <property type="entry name" value="GPCR_STE2"/>
</dbReference>
<dbReference type="AlphaFoldDB" id="A0A1L9SB61"/>
<dbReference type="PANTHER" id="PTHR28009:SF1">
    <property type="entry name" value="PHEROMONE ALPHA FACTOR RECEPTOR"/>
    <property type="match status" value="1"/>
</dbReference>
<keyword evidence="1" id="KW-1133">Transmembrane helix</keyword>
<accession>A0A1L9SB61</accession>
<dbReference type="PRINTS" id="PR00250">
    <property type="entry name" value="GPCRSTE2"/>
</dbReference>
<feature type="transmembrane region" description="Helical" evidence="1">
    <location>
        <begin position="236"/>
        <end position="257"/>
    </location>
</feature>
<dbReference type="GO" id="GO:0000750">
    <property type="term" value="P:pheromone-dependent signal transduction involved in conjugation with cellular fusion"/>
    <property type="evidence" value="ECO:0007669"/>
    <property type="project" value="TreeGrafter"/>
</dbReference>
<feature type="transmembrane region" description="Helical" evidence="1">
    <location>
        <begin position="153"/>
        <end position="175"/>
    </location>
</feature>
<evidence type="ECO:0000313" key="2">
    <source>
        <dbReference type="EMBL" id="OJJ44420.1"/>
    </source>
</evidence>
<dbReference type="OrthoDB" id="5402633at2759"/>
<dbReference type="PANTHER" id="PTHR28009">
    <property type="entry name" value="PHEROMONE ALPHA FACTOR RECEPTOR"/>
    <property type="match status" value="1"/>
</dbReference>
<evidence type="ECO:0008006" key="4">
    <source>
        <dbReference type="Google" id="ProtNLM"/>
    </source>
</evidence>
<feature type="transmembrane region" description="Helical" evidence="1">
    <location>
        <begin position="35"/>
        <end position="59"/>
    </location>
</feature>
<dbReference type="CDD" id="cd14939">
    <property type="entry name" value="7tmD_STE2"/>
    <property type="match status" value="1"/>
</dbReference>
<dbReference type="VEuPathDB" id="FungiDB:ASPZODRAFT_153857"/>
<dbReference type="GO" id="GO:0038038">
    <property type="term" value="C:G protein-coupled receptor homodimeric complex"/>
    <property type="evidence" value="ECO:0007669"/>
    <property type="project" value="TreeGrafter"/>
</dbReference>
<reference evidence="3" key="1">
    <citation type="journal article" date="2017" name="Genome Biol.">
        <title>Comparative genomics reveals high biological diversity and specific adaptations in the industrially and medically important fungal genus Aspergillus.</title>
        <authorList>
            <person name="de Vries R.P."/>
            <person name="Riley R."/>
            <person name="Wiebenga A."/>
            <person name="Aguilar-Osorio G."/>
            <person name="Amillis S."/>
            <person name="Uchima C.A."/>
            <person name="Anderluh G."/>
            <person name="Asadollahi M."/>
            <person name="Askin M."/>
            <person name="Barry K."/>
            <person name="Battaglia E."/>
            <person name="Bayram O."/>
            <person name="Benocci T."/>
            <person name="Braus-Stromeyer S.A."/>
            <person name="Caldana C."/>
            <person name="Canovas D."/>
            <person name="Cerqueira G.C."/>
            <person name="Chen F."/>
            <person name="Chen W."/>
            <person name="Choi C."/>
            <person name="Clum A."/>
            <person name="Dos Santos R.A."/>
            <person name="Damasio A.R."/>
            <person name="Diallinas G."/>
            <person name="Emri T."/>
            <person name="Fekete E."/>
            <person name="Flipphi M."/>
            <person name="Freyberg S."/>
            <person name="Gallo A."/>
            <person name="Gournas C."/>
            <person name="Habgood R."/>
            <person name="Hainaut M."/>
            <person name="Harispe M.L."/>
            <person name="Henrissat B."/>
            <person name="Hilden K.S."/>
            <person name="Hope R."/>
            <person name="Hossain A."/>
            <person name="Karabika E."/>
            <person name="Karaffa L."/>
            <person name="Karanyi Z."/>
            <person name="Krasevec N."/>
            <person name="Kuo A."/>
            <person name="Kusch H."/>
            <person name="LaButti K."/>
            <person name="Lagendijk E.L."/>
            <person name="Lapidus A."/>
            <person name="Levasseur A."/>
            <person name="Lindquist E."/>
            <person name="Lipzen A."/>
            <person name="Logrieco A.F."/>
            <person name="MacCabe A."/>
            <person name="Maekelae M.R."/>
            <person name="Malavazi I."/>
            <person name="Melin P."/>
            <person name="Meyer V."/>
            <person name="Mielnichuk N."/>
            <person name="Miskei M."/>
            <person name="Molnar A.P."/>
            <person name="Mule G."/>
            <person name="Ngan C.Y."/>
            <person name="Orejas M."/>
            <person name="Orosz E."/>
            <person name="Ouedraogo J.P."/>
            <person name="Overkamp K.M."/>
            <person name="Park H.-S."/>
            <person name="Perrone G."/>
            <person name="Piumi F."/>
            <person name="Punt P.J."/>
            <person name="Ram A.F."/>
            <person name="Ramon A."/>
            <person name="Rauscher S."/>
            <person name="Record E."/>
            <person name="Riano-Pachon D.M."/>
            <person name="Robert V."/>
            <person name="Roehrig J."/>
            <person name="Ruller R."/>
            <person name="Salamov A."/>
            <person name="Salih N.S."/>
            <person name="Samson R.A."/>
            <person name="Sandor E."/>
            <person name="Sanguinetti M."/>
            <person name="Schuetze T."/>
            <person name="Sepcic K."/>
            <person name="Shelest E."/>
            <person name="Sherlock G."/>
            <person name="Sophianopoulou V."/>
            <person name="Squina F.M."/>
            <person name="Sun H."/>
            <person name="Susca A."/>
            <person name="Todd R.B."/>
            <person name="Tsang A."/>
            <person name="Unkles S.E."/>
            <person name="van de Wiele N."/>
            <person name="van Rossen-Uffink D."/>
            <person name="Oliveira J.V."/>
            <person name="Vesth T.C."/>
            <person name="Visser J."/>
            <person name="Yu J.-H."/>
            <person name="Zhou M."/>
            <person name="Andersen M.R."/>
            <person name="Archer D.B."/>
            <person name="Baker S.E."/>
            <person name="Benoit I."/>
            <person name="Brakhage A.A."/>
            <person name="Braus G.H."/>
            <person name="Fischer R."/>
            <person name="Frisvad J.C."/>
            <person name="Goldman G.H."/>
            <person name="Houbraken J."/>
            <person name="Oakley B."/>
            <person name="Pocsi I."/>
            <person name="Scazzocchio C."/>
            <person name="Seiboth B."/>
            <person name="vanKuyk P.A."/>
            <person name="Wortman J."/>
            <person name="Dyer P.S."/>
            <person name="Grigoriev I.V."/>
        </authorList>
    </citation>
    <scope>NUCLEOTIDE SEQUENCE [LARGE SCALE GENOMIC DNA]</scope>
    <source>
        <strain evidence="3">CBS 506.65</strain>
    </source>
</reference>
<organism evidence="2 3">
    <name type="scientific">Penicilliopsis zonata CBS 506.65</name>
    <dbReference type="NCBI Taxonomy" id="1073090"/>
    <lineage>
        <taxon>Eukaryota</taxon>
        <taxon>Fungi</taxon>
        <taxon>Dikarya</taxon>
        <taxon>Ascomycota</taxon>
        <taxon>Pezizomycotina</taxon>
        <taxon>Eurotiomycetes</taxon>
        <taxon>Eurotiomycetidae</taxon>
        <taxon>Eurotiales</taxon>
        <taxon>Aspergillaceae</taxon>
        <taxon>Penicilliopsis</taxon>
    </lineage>
</organism>
<dbReference type="RefSeq" id="XP_022578930.1">
    <property type="nucleotide sequence ID" value="XM_022726026.1"/>
</dbReference>
<sequence>MASDFDPFTQNLIFHHADGTPFPVPLASLNDFIQYGIRICINYGAQLGASIILFVILMLLTRPEKRGSHVFILNSLSLFFNIGRLLCQVIYFTTGFENPYALFAEDYSRVGASAYADSILGVVLTFLMLLCIEGSLVLQVQLICVTLRRMYRRAILGSSILMALIPIGFRLAYTVENSMQILGKRVLDDIQWLESATNIVITVSICFFCAIFVTKLGFAIKQRERLGVRDFGPMKVIFVMGCQTLVIPALFSILQYATTTPELSSNVLTLVSISLPLSSIWAGFSLTKKGPAFHSSSSSSARNLWNMLSFQTSGRGETTIASQAARTHCFSDSRPIKEHFDLESGGGISVEHDISVHSYHKSTTSEAEGV</sequence>
<feature type="transmembrane region" description="Helical" evidence="1">
    <location>
        <begin position="263"/>
        <end position="284"/>
    </location>
</feature>
<dbReference type="InterPro" id="IPR027458">
    <property type="entry name" value="STE2_TM1-TM2_sf"/>
</dbReference>
<keyword evidence="1" id="KW-0812">Transmembrane</keyword>
<keyword evidence="3" id="KW-1185">Reference proteome</keyword>
<dbReference type="STRING" id="1073090.A0A1L9SB61"/>
<feature type="transmembrane region" description="Helical" evidence="1">
    <location>
        <begin position="195"/>
        <end position="216"/>
    </location>
</feature>
<proteinExistence type="predicted"/>
<feature type="transmembrane region" description="Helical" evidence="1">
    <location>
        <begin position="71"/>
        <end position="92"/>
    </location>
</feature>
<name>A0A1L9SB61_9EURO</name>
<dbReference type="Pfam" id="PF02116">
    <property type="entry name" value="STE2"/>
    <property type="match status" value="1"/>
</dbReference>
<dbReference type="Gene3D" id="1.10.287.920">
    <property type="entry name" value="Pheromone alpha factor receptor"/>
    <property type="match status" value="1"/>
</dbReference>
<evidence type="ECO:0000256" key="1">
    <source>
        <dbReference type="SAM" id="Phobius"/>
    </source>
</evidence>
<dbReference type="GO" id="GO:0004932">
    <property type="term" value="F:mating-type factor pheromone receptor activity"/>
    <property type="evidence" value="ECO:0007669"/>
    <property type="project" value="InterPro"/>
</dbReference>
<keyword evidence="1" id="KW-0472">Membrane</keyword>
<protein>
    <recommendedName>
        <fullName evidence="4">G-protein coupled receptors family 1 profile domain-containing protein</fullName>
    </recommendedName>
</protein>
<dbReference type="Proteomes" id="UP000184188">
    <property type="component" value="Unassembled WGS sequence"/>
</dbReference>